<keyword evidence="3" id="KW-1185">Reference proteome</keyword>
<evidence type="ECO:0008006" key="4">
    <source>
        <dbReference type="Google" id="ProtNLM"/>
    </source>
</evidence>
<protein>
    <recommendedName>
        <fullName evidence="4">Ig-like domain-containing protein</fullName>
    </recommendedName>
</protein>
<proteinExistence type="predicted"/>
<organism evidence="2 3">
    <name type="scientific">Arsenicibacter rosenii</name>
    <dbReference type="NCBI Taxonomy" id="1750698"/>
    <lineage>
        <taxon>Bacteria</taxon>
        <taxon>Pseudomonadati</taxon>
        <taxon>Bacteroidota</taxon>
        <taxon>Cytophagia</taxon>
        <taxon>Cytophagales</taxon>
        <taxon>Spirosomataceae</taxon>
        <taxon>Arsenicibacter</taxon>
    </lineage>
</organism>
<comment type="caution">
    <text evidence="2">The sequence shown here is derived from an EMBL/GenBank/DDBJ whole genome shotgun (WGS) entry which is preliminary data.</text>
</comment>
<reference evidence="2 3" key="1">
    <citation type="submission" date="2016-10" db="EMBL/GenBank/DDBJ databases">
        <title>Arsenicibacter rosenii gen. nov., sp. nov., an efficient arsenic-methylating bacterium isolated from an arsenic-contaminated paddy soil.</title>
        <authorList>
            <person name="Huang K."/>
        </authorList>
    </citation>
    <scope>NUCLEOTIDE SEQUENCE [LARGE SCALE GENOMIC DNA]</scope>
    <source>
        <strain evidence="2 3">SM-1</strain>
    </source>
</reference>
<feature type="transmembrane region" description="Helical" evidence="1">
    <location>
        <begin position="20"/>
        <end position="36"/>
    </location>
</feature>
<keyword evidence="1" id="KW-0472">Membrane</keyword>
<gene>
    <name evidence="2" type="ORF">BLX24_10335</name>
</gene>
<accession>A0A1S2VKS4</accession>
<dbReference type="AlphaFoldDB" id="A0A1S2VKS4"/>
<evidence type="ECO:0000313" key="2">
    <source>
        <dbReference type="EMBL" id="OIN59367.1"/>
    </source>
</evidence>
<evidence type="ECO:0000313" key="3">
    <source>
        <dbReference type="Proteomes" id="UP000181790"/>
    </source>
</evidence>
<name>A0A1S2VKS4_9BACT</name>
<sequence>MSTFVPQSDYQSSDPSSVKAIHVFLYAVFILSLFVGRSHAQSNLAGWNLNNTFAPTAASVVTGITASSISTGSGISVGNIIGNSYFGTIISITYFTSKGWTKNSNPDLTDYIEFSITPTANTTARIRSISVEASNNQGTGPLDLSIRSSADNFSTDRSVITGFSQTVLTPISMTFASPLSTTGTITFRLYGYRGGSSFGENTIFLNLDNLKVNGTLIATTPSSLNGLNATCSTASTAQSFTLSATNATGVVSVNAPTGFELAPRTGGSCPTTGYASTTTVSPTSGTINQAICVRRLGGLTPGSVTSAAQLTISGGEVATVTVGLSGSTTAATTVSVISSTACQVQGQTLTLSAIPSAVGSYTYSWSPSPAAGQSTSQITVSTANTYSVFLTDVNGCTNTASASAAFTPLPNPAFTGLPATYCFGAAPVLLTPATAGGSFSVSGLGSISGNSYVPPGAGAPGPATITYTVTTNGCSNTATASITLGDQLPTIANFLASSPVGNGTCSVKLTATGTGPTFTFTGPNGYLFTNVYRLAGTYDVSALDVKLPGTYTLTIDNGSCQTKAQVEVTGTACQE</sequence>
<keyword evidence="1" id="KW-1133">Transmembrane helix</keyword>
<evidence type="ECO:0000256" key="1">
    <source>
        <dbReference type="SAM" id="Phobius"/>
    </source>
</evidence>
<keyword evidence="1" id="KW-0812">Transmembrane</keyword>
<dbReference type="EMBL" id="MORL01000004">
    <property type="protein sequence ID" value="OIN59367.1"/>
    <property type="molecule type" value="Genomic_DNA"/>
</dbReference>
<dbReference type="Proteomes" id="UP000181790">
    <property type="component" value="Unassembled WGS sequence"/>
</dbReference>